<evidence type="ECO:0000256" key="8">
    <source>
        <dbReference type="ARBA" id="ARBA00022806"/>
    </source>
</evidence>
<dbReference type="GO" id="GO:0042162">
    <property type="term" value="F:telomeric DNA binding"/>
    <property type="evidence" value="ECO:0007669"/>
    <property type="project" value="InterPro"/>
</dbReference>
<organism evidence="16 17">
    <name type="scientific">Hondaea fermentalgiana</name>
    <dbReference type="NCBI Taxonomy" id="2315210"/>
    <lineage>
        <taxon>Eukaryota</taxon>
        <taxon>Sar</taxon>
        <taxon>Stramenopiles</taxon>
        <taxon>Bigyra</taxon>
        <taxon>Labyrinthulomycetes</taxon>
        <taxon>Thraustochytrida</taxon>
        <taxon>Thraustochytriidae</taxon>
        <taxon>Hondaea</taxon>
    </lineage>
</organism>
<name>A0A2R5GAH5_9STRA</name>
<dbReference type="Gene3D" id="3.40.50.410">
    <property type="entry name" value="von Willebrand factor, type A domain"/>
    <property type="match status" value="1"/>
</dbReference>
<dbReference type="SMART" id="SM00327">
    <property type="entry name" value="VWA"/>
    <property type="match status" value="1"/>
</dbReference>
<keyword evidence="4" id="KW-0158">Chromosome</keyword>
<dbReference type="GO" id="GO:0000723">
    <property type="term" value="P:telomere maintenance"/>
    <property type="evidence" value="ECO:0007669"/>
    <property type="project" value="InterPro"/>
</dbReference>
<dbReference type="GO" id="GO:0005524">
    <property type="term" value="F:ATP binding"/>
    <property type="evidence" value="ECO:0007669"/>
    <property type="project" value="UniProtKB-KW"/>
</dbReference>
<evidence type="ECO:0000256" key="2">
    <source>
        <dbReference type="ARBA" id="ARBA00004286"/>
    </source>
</evidence>
<feature type="region of interest" description="Disordered" evidence="14">
    <location>
        <begin position="534"/>
        <end position="564"/>
    </location>
</feature>
<evidence type="ECO:0000256" key="5">
    <source>
        <dbReference type="ARBA" id="ARBA00022741"/>
    </source>
</evidence>
<evidence type="ECO:0000313" key="16">
    <source>
        <dbReference type="EMBL" id="GBG27299.1"/>
    </source>
</evidence>
<evidence type="ECO:0000313" key="17">
    <source>
        <dbReference type="Proteomes" id="UP000241890"/>
    </source>
</evidence>
<evidence type="ECO:0000256" key="4">
    <source>
        <dbReference type="ARBA" id="ARBA00022454"/>
    </source>
</evidence>
<dbReference type="Proteomes" id="UP000241890">
    <property type="component" value="Unassembled WGS sequence"/>
</dbReference>
<dbReference type="SUPFAM" id="SSF100939">
    <property type="entry name" value="SPOC domain-like"/>
    <property type="match status" value="1"/>
</dbReference>
<evidence type="ECO:0000256" key="11">
    <source>
        <dbReference type="ARBA" id="ARBA00023172"/>
    </source>
</evidence>
<protein>
    <submittedName>
        <fullName evidence="16">ATP-dependent DNA helicase II subunit 2</fullName>
    </submittedName>
</protein>
<feature type="compositionally biased region" description="Basic and acidic residues" evidence="14">
    <location>
        <begin position="534"/>
        <end position="545"/>
    </location>
</feature>
<dbReference type="PANTHER" id="PTHR12604:SF4">
    <property type="entry name" value="X-RAY REPAIR CROSS-COMPLEMENTING PROTEIN 5"/>
    <property type="match status" value="1"/>
</dbReference>
<dbReference type="PROSITE" id="PS50234">
    <property type="entry name" value="VWFA"/>
    <property type="match status" value="1"/>
</dbReference>
<comment type="subcellular location">
    <subcellularLocation>
        <location evidence="2">Chromosome</location>
    </subcellularLocation>
    <subcellularLocation>
        <location evidence="1">Nucleus</location>
    </subcellularLocation>
</comment>
<dbReference type="Gene3D" id="2.40.290.10">
    <property type="match status" value="1"/>
</dbReference>
<keyword evidence="7" id="KW-0378">Hydrolase</keyword>
<dbReference type="Pfam" id="PF03731">
    <property type="entry name" value="Ku_N"/>
    <property type="match status" value="1"/>
</dbReference>
<dbReference type="SMART" id="SM00559">
    <property type="entry name" value="Ku78"/>
    <property type="match status" value="1"/>
</dbReference>
<dbReference type="GO" id="GO:0006303">
    <property type="term" value="P:double-strand break repair via nonhomologous end joining"/>
    <property type="evidence" value="ECO:0007669"/>
    <property type="project" value="InterPro"/>
</dbReference>
<comment type="similarity">
    <text evidence="3">Belongs to the ku80 family.</text>
</comment>
<dbReference type="InterPro" id="IPR014893">
    <property type="entry name" value="Ku_PK_bind"/>
</dbReference>
<evidence type="ECO:0000256" key="3">
    <source>
        <dbReference type="ARBA" id="ARBA00007726"/>
    </source>
</evidence>
<dbReference type="GO" id="GO:0006310">
    <property type="term" value="P:DNA recombination"/>
    <property type="evidence" value="ECO:0007669"/>
    <property type="project" value="UniProtKB-KW"/>
</dbReference>
<dbReference type="InterPro" id="IPR036494">
    <property type="entry name" value="Ku_C_sf"/>
</dbReference>
<keyword evidence="5" id="KW-0547">Nucleotide-binding</keyword>
<keyword evidence="10" id="KW-0238">DNA-binding</keyword>
<reference evidence="16 17" key="1">
    <citation type="submission" date="2017-12" db="EMBL/GenBank/DDBJ databases">
        <title>Sequencing, de novo assembly and annotation of complete genome of a new Thraustochytrid species, strain FCC1311.</title>
        <authorList>
            <person name="Sedici K."/>
            <person name="Godart F."/>
            <person name="Aiese Cigliano R."/>
            <person name="Sanseverino W."/>
            <person name="Barakat M."/>
            <person name="Ortet P."/>
            <person name="Marechal E."/>
            <person name="Cagnac O."/>
            <person name="Amato A."/>
        </authorList>
    </citation>
    <scope>NUCLEOTIDE SEQUENCE [LARGE SCALE GENOMIC DNA]</scope>
</reference>
<evidence type="ECO:0000256" key="7">
    <source>
        <dbReference type="ARBA" id="ARBA00022801"/>
    </source>
</evidence>
<dbReference type="InterPro" id="IPR005161">
    <property type="entry name" value="Ku_N"/>
</dbReference>
<dbReference type="OrthoDB" id="30826at2759"/>
<dbReference type="EMBL" id="BEYU01000029">
    <property type="protein sequence ID" value="GBG27299.1"/>
    <property type="molecule type" value="Genomic_DNA"/>
</dbReference>
<gene>
    <name evidence="16" type="ORF">FCC1311_035212</name>
</gene>
<dbReference type="Pfam" id="PF02735">
    <property type="entry name" value="Ku"/>
    <property type="match status" value="1"/>
</dbReference>
<keyword evidence="17" id="KW-1185">Reference proteome</keyword>
<dbReference type="InterPro" id="IPR006164">
    <property type="entry name" value="DNA_bd_Ku70/Ku80"/>
</dbReference>
<dbReference type="InParanoid" id="A0A2R5GAH5"/>
<dbReference type="InterPro" id="IPR024193">
    <property type="entry name" value="Ku80"/>
</dbReference>
<keyword evidence="12" id="KW-0234">DNA repair</keyword>
<keyword evidence="6" id="KW-0227">DNA damage</keyword>
<dbReference type="SUPFAM" id="SSF101420">
    <property type="entry name" value="C-terminal domain of Ku80"/>
    <property type="match status" value="1"/>
</dbReference>
<dbReference type="Pfam" id="PF08785">
    <property type="entry name" value="Ku_PK_bind"/>
    <property type="match status" value="1"/>
</dbReference>
<keyword evidence="13" id="KW-0539">Nucleus</keyword>
<dbReference type="GO" id="GO:0043564">
    <property type="term" value="C:Ku70:Ku80 complex"/>
    <property type="evidence" value="ECO:0007669"/>
    <property type="project" value="InterPro"/>
</dbReference>
<comment type="caution">
    <text evidence="16">The sequence shown here is derived from an EMBL/GenBank/DDBJ whole genome shotgun (WGS) entry which is preliminary data.</text>
</comment>
<keyword evidence="11" id="KW-0233">DNA recombination</keyword>
<evidence type="ECO:0000256" key="12">
    <source>
        <dbReference type="ARBA" id="ARBA00023204"/>
    </source>
</evidence>
<evidence type="ECO:0000256" key="9">
    <source>
        <dbReference type="ARBA" id="ARBA00022840"/>
    </source>
</evidence>
<dbReference type="InterPro" id="IPR036465">
    <property type="entry name" value="vWFA_dom_sf"/>
</dbReference>
<dbReference type="GO" id="GO:0016787">
    <property type="term" value="F:hydrolase activity"/>
    <property type="evidence" value="ECO:0007669"/>
    <property type="project" value="UniProtKB-KW"/>
</dbReference>
<dbReference type="InterPro" id="IPR002035">
    <property type="entry name" value="VWF_A"/>
</dbReference>
<evidence type="ECO:0000256" key="13">
    <source>
        <dbReference type="ARBA" id="ARBA00023242"/>
    </source>
</evidence>
<sequence length="739" mass="80720">MARPKEALALVVDVSEPMGAASLLERARDLAQGFMSNMLREGKKNDEVCVLASGADSTDNPEFTEYGGCEHVVVVRPLEECSAETLLSVDQEDVFKKSSTQTQADLGDAVRVARQMIIKRTAKKKYNRRIIVLTSTRSAGLETLRSAVDEIKAHPEIKITLVAVDASPSGNVDDESDLQSFAQSIPDQLCAFRSAKQVEERLLREHVGSKGQVAAYRGVLRVLNDAVGFHVQAFTKTRRESPPSLKKVSKVVVDKDETAANDVNLAQVSRQISYTLPDNPDAEVAVDDIAEGYRYGREVVPLSGHDAEIATYATIKELTVLGYLDRSKVPLWMNMGSVNFIEAMPGLERSNQGFRAWVQALLELNRVAVARFVPRDKGTLSIVALVPYKDEAHGYECLFSRELPFEQDTRDFSFGTIKLQSLTPSTEQKAAVDALVTAMDLSAGIKVEDQASSASTPAQVRKELFRPEDTLNPFLERLFRLLLERAKAPGSALPQDDPVVTSFYKPNETMLEAAKPALEQIRSLFKLEHVVDPKTGRKADGEPAAKRARIGAAGESKENDGEPQATGIGVVQEADADASASGWFDADKRIDAVGNVNPEGDYNAMLDRRDKDLSEPAFHGMVKQIDLLLGPEGGEEFHPKALRCVEALRKGSLRASTETDFNHFLRRLKVSCEPSFWKRVAAANLTLISSDDAVAVSGVSAKDAADFIKENVSRNDQAGALMAPAPAVPAQDADFDDFD</sequence>
<keyword evidence="9" id="KW-0067">ATP-binding</keyword>
<evidence type="ECO:0000259" key="15">
    <source>
        <dbReference type="PROSITE" id="PS50234"/>
    </source>
</evidence>
<proteinExistence type="inferred from homology"/>
<dbReference type="GO" id="GO:0005694">
    <property type="term" value="C:chromosome"/>
    <property type="evidence" value="ECO:0007669"/>
    <property type="project" value="UniProtKB-SubCell"/>
</dbReference>
<dbReference type="GO" id="GO:0004386">
    <property type="term" value="F:helicase activity"/>
    <property type="evidence" value="ECO:0007669"/>
    <property type="project" value="UniProtKB-KW"/>
</dbReference>
<dbReference type="CDD" id="cd00873">
    <property type="entry name" value="KU80"/>
    <property type="match status" value="1"/>
</dbReference>
<evidence type="ECO:0000256" key="14">
    <source>
        <dbReference type="SAM" id="MobiDB-lite"/>
    </source>
</evidence>
<dbReference type="SUPFAM" id="SSF53300">
    <property type="entry name" value="vWA-like"/>
    <property type="match status" value="1"/>
</dbReference>
<dbReference type="Gene3D" id="1.25.40.240">
    <property type="entry name" value="Ku, C-terminal domain"/>
    <property type="match status" value="1"/>
</dbReference>
<feature type="domain" description="VWFA" evidence="15">
    <location>
        <begin position="7"/>
        <end position="207"/>
    </location>
</feature>
<dbReference type="AlphaFoldDB" id="A0A2R5GAH5"/>
<keyword evidence="8 16" id="KW-0347">Helicase</keyword>
<accession>A0A2R5GAH5</accession>
<dbReference type="Gene3D" id="1.10.1600.10">
    <property type="match status" value="1"/>
</dbReference>
<evidence type="ECO:0000256" key="1">
    <source>
        <dbReference type="ARBA" id="ARBA00004123"/>
    </source>
</evidence>
<evidence type="ECO:0000256" key="6">
    <source>
        <dbReference type="ARBA" id="ARBA00022763"/>
    </source>
</evidence>
<dbReference type="PANTHER" id="PTHR12604">
    <property type="entry name" value="KU AUTOANTIGEN DNA HELICASE"/>
    <property type="match status" value="1"/>
</dbReference>
<evidence type="ECO:0000256" key="10">
    <source>
        <dbReference type="ARBA" id="ARBA00023125"/>
    </source>
</evidence>
<dbReference type="GO" id="GO:0003690">
    <property type="term" value="F:double-stranded DNA binding"/>
    <property type="evidence" value="ECO:0007669"/>
    <property type="project" value="TreeGrafter"/>
</dbReference>
<dbReference type="GO" id="GO:0003684">
    <property type="term" value="F:damaged DNA binding"/>
    <property type="evidence" value="ECO:0007669"/>
    <property type="project" value="InterPro"/>
</dbReference>
<dbReference type="InterPro" id="IPR016194">
    <property type="entry name" value="SPOC-like_C_dom_sf"/>
</dbReference>